<dbReference type="Proteomes" id="UP000225706">
    <property type="component" value="Unassembled WGS sequence"/>
</dbReference>
<proteinExistence type="inferred from homology"/>
<protein>
    <recommendedName>
        <fullName evidence="7">Protein naked cuticle homolog</fullName>
    </recommendedName>
</protein>
<name>A0A2B4S4M5_STYPI</name>
<keyword evidence="3" id="KW-0963">Cytoplasm</keyword>
<gene>
    <name evidence="9" type="primary">nkd2l</name>
    <name evidence="9" type="ORF">AWC38_SpisGene12030</name>
</gene>
<keyword evidence="4 7" id="KW-0879">Wnt signaling pathway</keyword>
<dbReference type="InterPro" id="IPR040140">
    <property type="entry name" value="Nkd-like"/>
</dbReference>
<evidence type="ECO:0000256" key="8">
    <source>
        <dbReference type="SAM" id="MobiDB-lite"/>
    </source>
</evidence>
<comment type="subcellular location">
    <subcellularLocation>
        <location evidence="7">Cell membrane</location>
    </subcellularLocation>
    <subcellularLocation>
        <location evidence="7">Cytoplasm</location>
    </subcellularLocation>
</comment>
<comment type="caution">
    <text evidence="9">The sequence shown here is derived from an EMBL/GenBank/DDBJ whole genome shotgun (WGS) entry which is preliminary data.</text>
</comment>
<dbReference type="EMBL" id="LSMT01000208">
    <property type="protein sequence ID" value="PFX23415.1"/>
    <property type="molecule type" value="Genomic_DNA"/>
</dbReference>
<dbReference type="OrthoDB" id="5953812at2759"/>
<keyword evidence="6" id="KW-0472">Membrane</keyword>
<evidence type="ECO:0000313" key="10">
    <source>
        <dbReference type="Proteomes" id="UP000225706"/>
    </source>
</evidence>
<evidence type="ECO:0000256" key="4">
    <source>
        <dbReference type="ARBA" id="ARBA00022687"/>
    </source>
</evidence>
<keyword evidence="10" id="KW-1185">Reference proteome</keyword>
<sequence length="459" mass="52951">MGKKYSKQAWISREGPEGDCVVENDATNLTLDFTEEPKEKATCTADFTYKGYPVNVLQDGPCGSEKELCKKYSYYDYPIEVVELPDEPDGKRFELFFEREGQVEASTQTTRPMKAISECGQSIKSVGSDRQEWSYTLYDFEGQGQVTRDDLRNLVKSIYDVLGKSISRPKGTQKDPVKKLCVKLSLSKERGRDLKSRTRQECVLAASGFEEHPRRSKGRKYLSIPREGSLTVNPPSSDCLSQVRPQNSLCEPIQSVNHPSSGGHHRRSPSCRRCEHRQPVEKDCVRNDPRRSANPVDSKGMYHFPKRMQTGPGECHPPVSNSDEMTRVKEWIDQWCHMYDKGEEEVSEEHHRHKHKVHHRHRVCQTNSCDVACGLRRCPQYLDLATDHLTYPYHTESQSFPIANGSPTPQHHHRHSEHHHCKRSCARDNDLCHHDGQPVIHRHEHHHHHSHHHYHHYVS</sequence>
<reference evidence="10" key="1">
    <citation type="journal article" date="2017" name="bioRxiv">
        <title>Comparative analysis of the genomes of Stylophora pistillata and Acropora digitifera provides evidence for extensive differences between species of corals.</title>
        <authorList>
            <person name="Voolstra C.R."/>
            <person name="Li Y."/>
            <person name="Liew Y.J."/>
            <person name="Baumgarten S."/>
            <person name="Zoccola D."/>
            <person name="Flot J.-F."/>
            <person name="Tambutte S."/>
            <person name="Allemand D."/>
            <person name="Aranda M."/>
        </authorList>
    </citation>
    <scope>NUCLEOTIDE SEQUENCE [LARGE SCALE GENOMIC DNA]</scope>
</reference>
<accession>A0A2B4S4M5</accession>
<feature type="compositionally biased region" description="Basic and acidic residues" evidence="8">
    <location>
        <begin position="272"/>
        <end position="291"/>
    </location>
</feature>
<dbReference type="GO" id="GO:0016055">
    <property type="term" value="P:Wnt signaling pathway"/>
    <property type="evidence" value="ECO:0007669"/>
    <property type="project" value="UniProtKB-UniRule"/>
</dbReference>
<dbReference type="GO" id="GO:0046872">
    <property type="term" value="F:metal ion binding"/>
    <property type="evidence" value="ECO:0007669"/>
    <property type="project" value="UniProtKB-KW"/>
</dbReference>
<dbReference type="STRING" id="50429.A0A2B4S4M5"/>
<evidence type="ECO:0000256" key="5">
    <source>
        <dbReference type="ARBA" id="ARBA00022723"/>
    </source>
</evidence>
<dbReference type="GO" id="GO:0090090">
    <property type="term" value="P:negative regulation of canonical Wnt signaling pathway"/>
    <property type="evidence" value="ECO:0007669"/>
    <property type="project" value="UniProtKB-ARBA"/>
</dbReference>
<dbReference type="PANTHER" id="PTHR22611:SF9">
    <property type="entry name" value="PROTEIN NAKED CUTICLE"/>
    <property type="match status" value="1"/>
</dbReference>
<dbReference type="GO" id="GO:0005737">
    <property type="term" value="C:cytoplasm"/>
    <property type="evidence" value="ECO:0007669"/>
    <property type="project" value="UniProtKB-SubCell"/>
</dbReference>
<feature type="region of interest" description="Disordered" evidence="8">
    <location>
        <begin position="252"/>
        <end position="320"/>
    </location>
</feature>
<dbReference type="PANTHER" id="PTHR22611">
    <property type="entry name" value="PROTEIN NAKED CUTICLE"/>
    <property type="match status" value="1"/>
</dbReference>
<comment type="similarity">
    <text evidence="1 7">Belongs to the NKD family.</text>
</comment>
<keyword evidence="2 7" id="KW-1003">Cell membrane</keyword>
<organism evidence="9 10">
    <name type="scientific">Stylophora pistillata</name>
    <name type="common">Smooth cauliflower coral</name>
    <dbReference type="NCBI Taxonomy" id="50429"/>
    <lineage>
        <taxon>Eukaryota</taxon>
        <taxon>Metazoa</taxon>
        <taxon>Cnidaria</taxon>
        <taxon>Anthozoa</taxon>
        <taxon>Hexacorallia</taxon>
        <taxon>Scleractinia</taxon>
        <taxon>Astrocoeniina</taxon>
        <taxon>Pocilloporidae</taxon>
        <taxon>Stylophora</taxon>
    </lineage>
</organism>
<evidence type="ECO:0000256" key="7">
    <source>
        <dbReference type="RuleBase" id="RU367060"/>
    </source>
</evidence>
<dbReference type="AlphaFoldDB" id="A0A2B4S4M5"/>
<comment type="function">
    <text evidence="7">Cell autonomous antagonist of the canonical Wnt signaling pathway.</text>
</comment>
<evidence type="ECO:0000256" key="2">
    <source>
        <dbReference type="ARBA" id="ARBA00022475"/>
    </source>
</evidence>
<evidence type="ECO:0000256" key="1">
    <source>
        <dbReference type="ARBA" id="ARBA00007081"/>
    </source>
</evidence>
<keyword evidence="5" id="KW-0479">Metal-binding</keyword>
<dbReference type="GO" id="GO:0005886">
    <property type="term" value="C:plasma membrane"/>
    <property type="evidence" value="ECO:0007669"/>
    <property type="project" value="UniProtKB-SubCell"/>
</dbReference>
<evidence type="ECO:0000256" key="3">
    <source>
        <dbReference type="ARBA" id="ARBA00022490"/>
    </source>
</evidence>
<evidence type="ECO:0000256" key="6">
    <source>
        <dbReference type="ARBA" id="ARBA00023136"/>
    </source>
</evidence>
<evidence type="ECO:0000313" key="9">
    <source>
        <dbReference type="EMBL" id="PFX23415.1"/>
    </source>
</evidence>